<dbReference type="AlphaFoldDB" id="A0A1G7APY5"/>
<comment type="subunit">
    <text evidence="1">Component of the lipopolysaccharide transport and assembly complex.</text>
</comment>
<gene>
    <name evidence="1" type="primary">lptD</name>
    <name evidence="3" type="ORF">SAMN04488567_1061</name>
</gene>
<feature type="chain" id="PRO_5011803448" description="LPS-assembly protein LptD" evidence="1">
    <location>
        <begin position="20"/>
        <end position="701"/>
    </location>
</feature>
<name>A0A1G7APY5_9RHOB</name>
<dbReference type="GO" id="GO:0043165">
    <property type="term" value="P:Gram-negative-bacterium-type cell outer membrane assembly"/>
    <property type="evidence" value="ECO:0007669"/>
    <property type="project" value="UniProtKB-UniRule"/>
</dbReference>
<comment type="subcellular location">
    <subcellularLocation>
        <location evidence="1">Cell outer membrane</location>
    </subcellularLocation>
</comment>
<keyword evidence="1" id="KW-0472">Membrane</keyword>
<comment type="function">
    <text evidence="1">Involved in the assembly of lipopolysaccharide (LPS) at the surface of the outer membrane.</text>
</comment>
<dbReference type="PANTHER" id="PTHR30189">
    <property type="entry name" value="LPS-ASSEMBLY PROTEIN"/>
    <property type="match status" value="1"/>
</dbReference>
<dbReference type="InterPro" id="IPR007543">
    <property type="entry name" value="LptD_C"/>
</dbReference>
<keyword evidence="1" id="KW-0998">Cell outer membrane</keyword>
<evidence type="ECO:0000259" key="2">
    <source>
        <dbReference type="Pfam" id="PF04453"/>
    </source>
</evidence>
<dbReference type="InterPro" id="IPR050218">
    <property type="entry name" value="LptD"/>
</dbReference>
<dbReference type="RefSeq" id="WP_090109901.1">
    <property type="nucleotide sequence ID" value="NZ_FNAT01000001.1"/>
</dbReference>
<sequence precursor="true">MTRLLAAALAALLPAQGSAQDLAQIVADEVDIVAERDTLVARGNVEAFHEGTRLTAETITYDRAAGRLTIAGPILITTPEGEVFTAETAEIDPDLEAGLLRGARLILDRQLQLAARRVDRTGTGLTALTQTAATSCRVCGDGPPLWEIRAGRVVHDEAARQLHFEDATFRLRGLPILWLPYMRLPDPTLKRAAGLLVPQILSSDQLGIGLSLPYFIPLGPSRDLTVTPFLSTRARTLGLDYRQAFRRGWVGVDATLSRDDDTGGDLRYGLFAEGAFALPRDVMLDFDLEAVSDPAYLLDYDISDRDRLDSRLRLYRLRDDGYFLGRLTYYESLREGEDSDSLPPLVGRAERQRIIRDLPMGGRLRLEADADALVRQEGATGLPPRDVARAGLGADWLASTVAGPGLLLEGQARVDLDAYAIHDDPDYDATALRARQAGALRLRWPLMRHEAGGATQLLEPVASLAYAGVQGDDVPNEDALLVEFDEANLLALDRLPGEDREVEGWHGALGLGWSRIVPEGWSATLTAGRVLRRDPAPAAGAELGGTASDWLLAGGVQLEEGLRVGGRVSFDDGLGLSAAEARLGWDAAWIDLSGAYVRIEPDAEENRPERVSEISFEADVAIGQRWSLNGGARYDIASDSPLRAEIGVGWRNECVTVDLSAARRYTETEDADASTSFGLSVNLAGFSAGRPARPVTRSCDG</sequence>
<dbReference type="HAMAP" id="MF_01411">
    <property type="entry name" value="LPS_assembly_LptD"/>
    <property type="match status" value="1"/>
</dbReference>
<keyword evidence="1" id="KW-0732">Signal</keyword>
<dbReference type="GO" id="GO:0015920">
    <property type="term" value="P:lipopolysaccharide transport"/>
    <property type="evidence" value="ECO:0007669"/>
    <property type="project" value="InterPro"/>
</dbReference>
<comment type="caution">
    <text evidence="1">Lacks conserved residue(s) required for the propagation of feature annotation.</text>
</comment>
<dbReference type="PANTHER" id="PTHR30189:SF1">
    <property type="entry name" value="LPS-ASSEMBLY PROTEIN LPTD"/>
    <property type="match status" value="1"/>
</dbReference>
<protein>
    <recommendedName>
        <fullName evidence="1">LPS-assembly protein LptD</fullName>
    </recommendedName>
</protein>
<comment type="similarity">
    <text evidence="1">Belongs to the LptD family.</text>
</comment>
<evidence type="ECO:0000313" key="4">
    <source>
        <dbReference type="Proteomes" id="UP000198922"/>
    </source>
</evidence>
<dbReference type="OrthoDB" id="9760225at2"/>
<reference evidence="4" key="1">
    <citation type="submission" date="2016-10" db="EMBL/GenBank/DDBJ databases">
        <authorList>
            <person name="Varghese N."/>
            <person name="Submissions S."/>
        </authorList>
    </citation>
    <scope>NUCLEOTIDE SEQUENCE [LARGE SCALE GENOMIC DNA]</scope>
    <source>
        <strain evidence="4">DSM 21424</strain>
    </source>
</reference>
<dbReference type="Proteomes" id="UP000198922">
    <property type="component" value="Unassembled WGS sequence"/>
</dbReference>
<feature type="domain" description="LptD C-terminal" evidence="2">
    <location>
        <begin position="267"/>
        <end position="609"/>
    </location>
</feature>
<dbReference type="InterPro" id="IPR020889">
    <property type="entry name" value="LipoPS_assembly_LptD"/>
</dbReference>
<dbReference type="GO" id="GO:1990351">
    <property type="term" value="C:transporter complex"/>
    <property type="evidence" value="ECO:0007669"/>
    <property type="project" value="TreeGrafter"/>
</dbReference>
<proteinExistence type="inferred from homology"/>
<evidence type="ECO:0000256" key="1">
    <source>
        <dbReference type="HAMAP-Rule" id="MF_01411"/>
    </source>
</evidence>
<organism evidence="3 4">
    <name type="scientific">Limimaricola pyoseonensis</name>
    <dbReference type="NCBI Taxonomy" id="521013"/>
    <lineage>
        <taxon>Bacteria</taxon>
        <taxon>Pseudomonadati</taxon>
        <taxon>Pseudomonadota</taxon>
        <taxon>Alphaproteobacteria</taxon>
        <taxon>Rhodobacterales</taxon>
        <taxon>Paracoccaceae</taxon>
        <taxon>Limimaricola</taxon>
    </lineage>
</organism>
<feature type="signal peptide" evidence="1">
    <location>
        <begin position="1"/>
        <end position="19"/>
    </location>
</feature>
<evidence type="ECO:0000313" key="3">
    <source>
        <dbReference type="EMBL" id="SDE16871.1"/>
    </source>
</evidence>
<keyword evidence="4" id="KW-1185">Reference proteome</keyword>
<dbReference type="Pfam" id="PF04453">
    <property type="entry name" value="LptD"/>
    <property type="match status" value="1"/>
</dbReference>
<accession>A0A1G7APY5</accession>
<dbReference type="STRING" id="521013.SAMN04488567_1061"/>
<dbReference type="EMBL" id="FNAT01000001">
    <property type="protein sequence ID" value="SDE16871.1"/>
    <property type="molecule type" value="Genomic_DNA"/>
</dbReference>
<dbReference type="GO" id="GO:0009279">
    <property type="term" value="C:cell outer membrane"/>
    <property type="evidence" value="ECO:0007669"/>
    <property type="project" value="UniProtKB-SubCell"/>
</dbReference>